<dbReference type="Proteomes" id="UP000546126">
    <property type="component" value="Unassembled WGS sequence"/>
</dbReference>
<keyword evidence="1" id="KW-1133">Transmembrane helix</keyword>
<dbReference type="EMBL" id="JABWGO010000001">
    <property type="protein sequence ID" value="NUW39362.1"/>
    <property type="molecule type" value="Genomic_DNA"/>
</dbReference>
<reference evidence="2 3" key="1">
    <citation type="submission" date="2020-06" db="EMBL/GenBank/DDBJ databases">
        <authorList>
            <person name="Chanama M."/>
        </authorList>
    </citation>
    <scope>NUCLEOTIDE SEQUENCE [LARGE SCALE GENOMIC DNA]</scope>
    <source>
        <strain evidence="2 3">TBRC6557</strain>
    </source>
</reference>
<comment type="caution">
    <text evidence="2">The sequence shown here is derived from an EMBL/GenBank/DDBJ whole genome shotgun (WGS) entry which is preliminary data.</text>
</comment>
<evidence type="ECO:0000313" key="3">
    <source>
        <dbReference type="Proteomes" id="UP000546126"/>
    </source>
</evidence>
<keyword evidence="1" id="KW-0472">Membrane</keyword>
<feature type="transmembrane region" description="Helical" evidence="1">
    <location>
        <begin position="55"/>
        <end position="74"/>
    </location>
</feature>
<sequence>MAGFAALLAAGTAVAGSVAEDADGAGRLPVFVGLFVVVVVVVTRTRGRELRPVKLLALPIILLAAGLAPVLPLLPEVELHGIDYQLIAADLAVSVGLGVVRGFTVQIYPKLAATWYRYGPATVALWCLSIGLRFLLGGYGAGHAATALSTSASVIFMLGLTLLSQNVVVIARRRSGVGVGVSVSG</sequence>
<organism evidence="2 3">
    <name type="scientific">Nonomuraea rhodomycinica</name>
    <dbReference type="NCBI Taxonomy" id="1712872"/>
    <lineage>
        <taxon>Bacteria</taxon>
        <taxon>Bacillati</taxon>
        <taxon>Actinomycetota</taxon>
        <taxon>Actinomycetes</taxon>
        <taxon>Streptosporangiales</taxon>
        <taxon>Streptosporangiaceae</taxon>
        <taxon>Nonomuraea</taxon>
    </lineage>
</organism>
<feature type="transmembrane region" description="Helical" evidence="1">
    <location>
        <begin position="25"/>
        <end position="43"/>
    </location>
</feature>
<dbReference type="RefSeq" id="WP_175598917.1">
    <property type="nucleotide sequence ID" value="NZ_JABWGO010000001.1"/>
</dbReference>
<evidence type="ECO:0000256" key="1">
    <source>
        <dbReference type="SAM" id="Phobius"/>
    </source>
</evidence>
<accession>A0A7Y6M980</accession>
<evidence type="ECO:0008006" key="4">
    <source>
        <dbReference type="Google" id="ProtNLM"/>
    </source>
</evidence>
<protein>
    <recommendedName>
        <fullName evidence="4">DUF1453 domain-containing protein</fullName>
    </recommendedName>
</protein>
<proteinExistence type="predicted"/>
<keyword evidence="3" id="KW-1185">Reference proteome</keyword>
<keyword evidence="1" id="KW-0812">Transmembrane</keyword>
<gene>
    <name evidence="2" type="ORF">HT134_04340</name>
</gene>
<dbReference type="AlphaFoldDB" id="A0A7Y6M980"/>
<name>A0A7Y6M980_9ACTN</name>
<feature type="transmembrane region" description="Helical" evidence="1">
    <location>
        <begin position="86"/>
        <end position="103"/>
    </location>
</feature>
<evidence type="ECO:0000313" key="2">
    <source>
        <dbReference type="EMBL" id="NUW39362.1"/>
    </source>
</evidence>
<feature type="transmembrane region" description="Helical" evidence="1">
    <location>
        <begin position="115"/>
        <end position="136"/>
    </location>
</feature>
<feature type="transmembrane region" description="Helical" evidence="1">
    <location>
        <begin position="142"/>
        <end position="163"/>
    </location>
</feature>